<proteinExistence type="inferred from homology"/>
<dbReference type="InterPro" id="IPR039856">
    <property type="entry name" value="EMC2-like"/>
</dbReference>
<dbReference type="InterPro" id="IPR055217">
    <property type="entry name" value="TPR_EMC2"/>
</dbReference>
<organism evidence="7">
    <name type="scientific">Notodromas monacha</name>
    <dbReference type="NCBI Taxonomy" id="399045"/>
    <lineage>
        <taxon>Eukaryota</taxon>
        <taxon>Metazoa</taxon>
        <taxon>Ecdysozoa</taxon>
        <taxon>Arthropoda</taxon>
        <taxon>Crustacea</taxon>
        <taxon>Oligostraca</taxon>
        <taxon>Ostracoda</taxon>
        <taxon>Podocopa</taxon>
        <taxon>Podocopida</taxon>
        <taxon>Cypridocopina</taxon>
        <taxon>Cypridoidea</taxon>
        <taxon>Cyprididae</taxon>
        <taxon>Notodromas</taxon>
    </lineage>
</organism>
<dbReference type="InterPro" id="IPR011990">
    <property type="entry name" value="TPR-like_helical_dom_sf"/>
</dbReference>
<dbReference type="OrthoDB" id="124397at2759"/>
<evidence type="ECO:0000313" key="7">
    <source>
        <dbReference type="EMBL" id="CAD7279359.1"/>
    </source>
</evidence>
<dbReference type="Proteomes" id="UP000678499">
    <property type="component" value="Unassembled WGS sequence"/>
</dbReference>
<evidence type="ECO:0000256" key="5">
    <source>
        <dbReference type="SAM" id="MobiDB-lite"/>
    </source>
</evidence>
<evidence type="ECO:0000313" key="8">
    <source>
        <dbReference type="Proteomes" id="UP000678499"/>
    </source>
</evidence>
<evidence type="ECO:0000256" key="3">
    <source>
        <dbReference type="ARBA" id="ARBA00022803"/>
    </source>
</evidence>
<feature type="domain" description="EMC2 TPR-like" evidence="6">
    <location>
        <begin position="82"/>
        <end position="187"/>
    </location>
</feature>
<keyword evidence="8" id="KW-1185">Reference proteome</keyword>
<evidence type="ECO:0000259" key="6">
    <source>
        <dbReference type="Pfam" id="PF22890"/>
    </source>
</evidence>
<feature type="compositionally biased region" description="Polar residues" evidence="5">
    <location>
        <begin position="271"/>
        <end position="280"/>
    </location>
</feature>
<keyword evidence="4" id="KW-0256">Endoplasmic reticulum</keyword>
<dbReference type="SUPFAM" id="SSF48452">
    <property type="entry name" value="TPR-like"/>
    <property type="match status" value="1"/>
</dbReference>
<feature type="region of interest" description="Disordered" evidence="5">
    <location>
        <begin position="257"/>
        <end position="315"/>
    </location>
</feature>
<keyword evidence="2" id="KW-0677">Repeat</keyword>
<dbReference type="Pfam" id="PF22890">
    <property type="entry name" value="TPR_EMC2"/>
    <property type="match status" value="1"/>
</dbReference>
<keyword evidence="4" id="KW-0472">Membrane</keyword>
<comment type="similarity">
    <text evidence="1 4">Belongs to the EMC2 family.</text>
</comment>
<reference evidence="7" key="1">
    <citation type="submission" date="2020-11" db="EMBL/GenBank/DDBJ databases">
        <authorList>
            <person name="Tran Van P."/>
        </authorList>
    </citation>
    <scope>NUCLEOTIDE SEQUENCE</scope>
</reference>
<accession>A0A7R9GG19</accession>
<name>A0A7R9GG19_9CRUS</name>
<evidence type="ECO:0000256" key="1">
    <source>
        <dbReference type="ARBA" id="ARBA00010361"/>
    </source>
</evidence>
<dbReference type="Gene3D" id="1.25.40.10">
    <property type="entry name" value="Tetratricopeptide repeat domain"/>
    <property type="match status" value="1"/>
</dbReference>
<dbReference type="EMBL" id="CAJPEX010001605">
    <property type="protein sequence ID" value="CAG0919511.1"/>
    <property type="molecule type" value="Genomic_DNA"/>
</dbReference>
<dbReference type="GO" id="GO:0072546">
    <property type="term" value="C:EMC complex"/>
    <property type="evidence" value="ECO:0007669"/>
    <property type="project" value="UniProtKB-UniRule"/>
</dbReference>
<protein>
    <recommendedName>
        <fullName evidence="4">ER membrane protein complex subunit 2</fullName>
    </recommendedName>
</protein>
<dbReference type="PANTHER" id="PTHR12760">
    <property type="entry name" value="TETRATRICOPEPTIDE REPEAT PROTEIN"/>
    <property type="match status" value="1"/>
</dbReference>
<gene>
    <name evidence="7" type="ORF">NMOB1V02_LOCUS7032</name>
</gene>
<dbReference type="AlphaFoldDB" id="A0A7R9GG19"/>
<comment type="subcellular location">
    <subcellularLocation>
        <location evidence="4">Endoplasmic reticulum membrane</location>
        <topology evidence="4">Peripheral membrane protein</topology>
        <orientation evidence="4">Cytoplasmic side</orientation>
    </subcellularLocation>
</comment>
<comment type="subunit">
    <text evidence="4">Component of the ER membrane protein complex (EMC).</text>
</comment>
<keyword evidence="3" id="KW-0802">TPR repeat</keyword>
<evidence type="ECO:0000256" key="4">
    <source>
        <dbReference type="RuleBase" id="RU367091"/>
    </source>
</evidence>
<evidence type="ECO:0000256" key="2">
    <source>
        <dbReference type="ARBA" id="ARBA00022737"/>
    </source>
</evidence>
<sequence length="336" mass="37627">MDWQNARNSLRKWREENVRCSDEVVRLWEEVLMKHSSKLSSEKWLVLEQVFIAALDCGRYSLAEDCLNELRDQFPSSLRIKKLNGMRLEALDKTEQAIEVYQSIIRADDTNSSVRKRMIVVSDSPFSAIPALTDYLQFAMGDQEAWLELCDRYIQIHEYGQAAFCLEEIILLNPHTHFYHQKYAEIRYTMGGIENLELARAYFCQAVKLKEDNVRGLYGILLTCGHLAGAPKTTPAKKKECSRLARWAGDRIKELYSGDTSSDCPPPEMPTASNQLTFPDSGSAKSKKKPNSPNAAAVLPGGTKTGGSDAERRDLGDMEAVEALISALTLVPASGV</sequence>
<dbReference type="EMBL" id="OA883642">
    <property type="protein sequence ID" value="CAD7279359.1"/>
    <property type="molecule type" value="Genomic_DNA"/>
</dbReference>
<comment type="function">
    <text evidence="4">Part of the endoplasmic reticulum membrane protein complex (EMC) that enables the energy-independent insertion into endoplasmic reticulum membranes of newly synthesized membrane proteins.</text>
</comment>